<organism evidence="1 2">
    <name type="scientific">Bauhinia variegata</name>
    <name type="common">Purple orchid tree</name>
    <name type="synonym">Phanera variegata</name>
    <dbReference type="NCBI Taxonomy" id="167791"/>
    <lineage>
        <taxon>Eukaryota</taxon>
        <taxon>Viridiplantae</taxon>
        <taxon>Streptophyta</taxon>
        <taxon>Embryophyta</taxon>
        <taxon>Tracheophyta</taxon>
        <taxon>Spermatophyta</taxon>
        <taxon>Magnoliopsida</taxon>
        <taxon>eudicotyledons</taxon>
        <taxon>Gunneridae</taxon>
        <taxon>Pentapetalae</taxon>
        <taxon>rosids</taxon>
        <taxon>fabids</taxon>
        <taxon>Fabales</taxon>
        <taxon>Fabaceae</taxon>
        <taxon>Cercidoideae</taxon>
        <taxon>Cercideae</taxon>
        <taxon>Bauhiniinae</taxon>
        <taxon>Bauhinia</taxon>
    </lineage>
</organism>
<evidence type="ECO:0000313" key="1">
    <source>
        <dbReference type="EMBL" id="KAI4323194.1"/>
    </source>
</evidence>
<dbReference type="EMBL" id="CM039434">
    <property type="protein sequence ID" value="KAI4323194.1"/>
    <property type="molecule type" value="Genomic_DNA"/>
</dbReference>
<keyword evidence="2" id="KW-1185">Reference proteome</keyword>
<dbReference type="Proteomes" id="UP000828941">
    <property type="component" value="Chromosome 9"/>
</dbReference>
<protein>
    <submittedName>
        <fullName evidence="1">Uncharacterized protein</fullName>
    </submittedName>
</protein>
<sequence>MLSYSDIPNTLLVLSLLLFLSPPFIHKPHNLVAAHEHLISAACRGSTDPPTCLSCVKSNPGARKANKTGIASIVLNCIDGHACNLKASFTSLVSKTQDQTLKGIYQSCIGKYSVNMKLVASAQKALERHRNEAANRFLGKAFEFSSALCHHHVDMHLDKVPYPVVQEIIIFEELCTDALRIIQGLP</sequence>
<name>A0ACB9MI94_BAUVA</name>
<accession>A0ACB9MI94</accession>
<reference evidence="1 2" key="1">
    <citation type="journal article" date="2022" name="DNA Res.">
        <title>Chromosomal-level genome assembly of the orchid tree Bauhinia variegata (Leguminosae; Cercidoideae) supports the allotetraploid origin hypothesis of Bauhinia.</title>
        <authorList>
            <person name="Zhong Y."/>
            <person name="Chen Y."/>
            <person name="Zheng D."/>
            <person name="Pang J."/>
            <person name="Liu Y."/>
            <person name="Luo S."/>
            <person name="Meng S."/>
            <person name="Qian L."/>
            <person name="Wei D."/>
            <person name="Dai S."/>
            <person name="Zhou R."/>
        </authorList>
    </citation>
    <scope>NUCLEOTIDE SEQUENCE [LARGE SCALE GENOMIC DNA]</scope>
    <source>
        <strain evidence="1">BV-YZ2020</strain>
    </source>
</reference>
<proteinExistence type="predicted"/>
<comment type="caution">
    <text evidence="1">The sequence shown here is derived from an EMBL/GenBank/DDBJ whole genome shotgun (WGS) entry which is preliminary data.</text>
</comment>
<gene>
    <name evidence="1" type="ORF">L6164_022821</name>
</gene>
<evidence type="ECO:0000313" key="2">
    <source>
        <dbReference type="Proteomes" id="UP000828941"/>
    </source>
</evidence>